<dbReference type="EMBL" id="CP018335">
    <property type="protein sequence ID" value="APM39888.1"/>
    <property type="molecule type" value="Genomic_DNA"/>
</dbReference>
<dbReference type="RefSeq" id="WP_073539503.1">
    <property type="nucleotide sequence ID" value="NZ_CP018335.1"/>
</dbReference>
<dbReference type="AlphaFoldDB" id="A0A1L5FA47"/>
<evidence type="ECO:0000313" key="1">
    <source>
        <dbReference type="EMBL" id="APM39888.1"/>
    </source>
</evidence>
<gene>
    <name evidence="1" type="ORF">BS101_14695</name>
</gene>
<name>A0A1L5FA47_CLOKL</name>
<proteinExistence type="predicted"/>
<organism evidence="1 2">
    <name type="scientific">Clostridium kluyveri</name>
    <dbReference type="NCBI Taxonomy" id="1534"/>
    <lineage>
        <taxon>Bacteria</taxon>
        <taxon>Bacillati</taxon>
        <taxon>Bacillota</taxon>
        <taxon>Clostridia</taxon>
        <taxon>Eubacteriales</taxon>
        <taxon>Clostridiaceae</taxon>
        <taxon>Clostridium</taxon>
    </lineage>
</organism>
<reference evidence="1 2" key="1">
    <citation type="submission" date="2016-12" db="EMBL/GenBank/DDBJ databases">
        <title>Complete genome sequence of Clostridium kluyveri JZZ isolated from the pit mud of a Chinese flavor liquor-making factory.</title>
        <authorList>
            <person name="Wang Y."/>
        </authorList>
    </citation>
    <scope>NUCLEOTIDE SEQUENCE [LARGE SCALE GENOMIC DNA]</scope>
    <source>
        <strain evidence="1 2">JZZ</strain>
    </source>
</reference>
<dbReference type="Proteomes" id="UP000184604">
    <property type="component" value="Chromosome"/>
</dbReference>
<evidence type="ECO:0000313" key="2">
    <source>
        <dbReference type="Proteomes" id="UP000184604"/>
    </source>
</evidence>
<accession>A0A1L5FA47</accession>
<sequence>MKIIQSKDGEPIRIKISAEAARDHRELFGAMKRKEIQMELKYYITKFLQAKKVPDEIINYDNEKAIFLLKIDDSNYEVAGFGRVSEWCS</sequence>
<protein>
    <submittedName>
        <fullName evidence="1">Uncharacterized protein</fullName>
    </submittedName>
</protein>